<dbReference type="CDD" id="cd10148">
    <property type="entry name" value="CsoR-like_DUF156"/>
    <property type="match status" value="1"/>
</dbReference>
<protein>
    <submittedName>
        <fullName evidence="2">Transcriptional regulator</fullName>
    </submittedName>
</protein>
<dbReference type="AlphaFoldDB" id="A0A1Y5FIP7"/>
<evidence type="ECO:0000256" key="1">
    <source>
        <dbReference type="ARBA" id="ARBA00005260"/>
    </source>
</evidence>
<comment type="similarity">
    <text evidence="1">Belongs to the FrmR/RcnR family.</text>
</comment>
<dbReference type="Pfam" id="PF02583">
    <property type="entry name" value="Trns_repr_metal"/>
    <property type="match status" value="1"/>
</dbReference>
<reference evidence="3" key="1">
    <citation type="journal article" date="2017" name="Proc. Natl. Acad. Sci. U.S.A.">
        <title>Simulation of Deepwater Horizon oil plume reveals substrate specialization within a complex community of hydrocarbon-degraders.</title>
        <authorList>
            <person name="Hu P."/>
            <person name="Dubinsky E.A."/>
            <person name="Probst A.J."/>
            <person name="Wang J."/>
            <person name="Sieber C.M.K."/>
            <person name="Tom L.M."/>
            <person name="Gardinali P."/>
            <person name="Banfield J.F."/>
            <person name="Atlas R.M."/>
            <person name="Andersen G.L."/>
        </authorList>
    </citation>
    <scope>NUCLEOTIDE SEQUENCE [LARGE SCALE GENOMIC DNA]</scope>
</reference>
<dbReference type="GO" id="GO:0046872">
    <property type="term" value="F:metal ion binding"/>
    <property type="evidence" value="ECO:0007669"/>
    <property type="project" value="InterPro"/>
</dbReference>
<organism evidence="2 3">
    <name type="scientific">Halobacteriovorax marinus</name>
    <dbReference type="NCBI Taxonomy" id="97084"/>
    <lineage>
        <taxon>Bacteria</taxon>
        <taxon>Pseudomonadati</taxon>
        <taxon>Bdellovibrionota</taxon>
        <taxon>Bacteriovoracia</taxon>
        <taxon>Bacteriovoracales</taxon>
        <taxon>Halobacteriovoraceae</taxon>
        <taxon>Halobacteriovorax</taxon>
    </lineage>
</organism>
<dbReference type="InterPro" id="IPR038390">
    <property type="entry name" value="Metal_Tscrpt_repr_sf"/>
</dbReference>
<sequence>MNQTGADHKKLKNRVSRIEGQVKGISTMIDSKKYCIDILTQTKAIRSALKSLELEILEAHLNSCVKEAINSGSAKRTDEKMEEIMLLLKKTSKS</sequence>
<gene>
    <name evidence="2" type="ORF">A9Q84_01505</name>
</gene>
<evidence type="ECO:0000313" key="3">
    <source>
        <dbReference type="Proteomes" id="UP000196531"/>
    </source>
</evidence>
<name>A0A1Y5FIP7_9BACT</name>
<comment type="caution">
    <text evidence="2">The sequence shown here is derived from an EMBL/GenBank/DDBJ whole genome shotgun (WGS) entry which is preliminary data.</text>
</comment>
<dbReference type="PANTHER" id="PTHR33677:SF3">
    <property type="entry name" value="COPPER-SENSING TRANSCRIPTIONAL REPRESSOR RICR"/>
    <property type="match status" value="1"/>
</dbReference>
<dbReference type="Gene3D" id="1.20.58.1000">
    <property type="entry name" value="Metal-sensitive repressor, helix protomer"/>
    <property type="match status" value="1"/>
</dbReference>
<dbReference type="EMBL" id="MAAO01000002">
    <property type="protein sequence ID" value="OUR99727.1"/>
    <property type="molecule type" value="Genomic_DNA"/>
</dbReference>
<dbReference type="InterPro" id="IPR003735">
    <property type="entry name" value="Metal_Tscrpt_repr"/>
</dbReference>
<evidence type="ECO:0000313" key="2">
    <source>
        <dbReference type="EMBL" id="OUR99727.1"/>
    </source>
</evidence>
<dbReference type="GO" id="GO:0003677">
    <property type="term" value="F:DNA binding"/>
    <property type="evidence" value="ECO:0007669"/>
    <property type="project" value="InterPro"/>
</dbReference>
<proteinExistence type="inferred from homology"/>
<accession>A0A1Y5FIP7</accession>
<dbReference type="GO" id="GO:0045892">
    <property type="term" value="P:negative regulation of DNA-templated transcription"/>
    <property type="evidence" value="ECO:0007669"/>
    <property type="project" value="UniProtKB-ARBA"/>
</dbReference>
<dbReference type="PANTHER" id="PTHR33677">
    <property type="entry name" value="TRANSCRIPTIONAL REPRESSOR FRMR-RELATED"/>
    <property type="match status" value="1"/>
</dbReference>
<dbReference type="Proteomes" id="UP000196531">
    <property type="component" value="Unassembled WGS sequence"/>
</dbReference>